<keyword evidence="4" id="KW-1185">Reference proteome</keyword>
<proteinExistence type="predicted"/>
<evidence type="ECO:0000313" key="4">
    <source>
        <dbReference type="Proteomes" id="UP000334923"/>
    </source>
</evidence>
<dbReference type="InterPro" id="IPR001296">
    <property type="entry name" value="Glyco_trans_1"/>
</dbReference>
<dbReference type="EMBL" id="CABFVA020000065">
    <property type="protein sequence ID" value="VVM06267.1"/>
    <property type="molecule type" value="Genomic_DNA"/>
</dbReference>
<dbReference type="GO" id="GO:0043750">
    <property type="term" value="F:phosphatidylinositol alpha-mannosyltransferase activity"/>
    <property type="evidence" value="ECO:0007669"/>
    <property type="project" value="UniProtKB-EC"/>
</dbReference>
<evidence type="ECO:0000259" key="1">
    <source>
        <dbReference type="Pfam" id="PF00534"/>
    </source>
</evidence>
<dbReference type="Gene3D" id="3.40.50.2000">
    <property type="entry name" value="Glycogen Phosphorylase B"/>
    <property type="match status" value="2"/>
</dbReference>
<feature type="domain" description="Glycosyl transferase family 1" evidence="1">
    <location>
        <begin position="173"/>
        <end position="303"/>
    </location>
</feature>
<dbReference type="OrthoDB" id="9795068at2"/>
<dbReference type="SUPFAM" id="SSF53756">
    <property type="entry name" value="UDP-Glycosyltransferase/glycogen phosphorylase"/>
    <property type="match status" value="1"/>
</dbReference>
<dbReference type="RefSeq" id="WP_142659959.1">
    <property type="nucleotide sequence ID" value="NZ_CABFVA020000065.1"/>
</dbReference>
<dbReference type="EC" id="2.4.1.345" evidence="3"/>
<dbReference type="Pfam" id="PF00534">
    <property type="entry name" value="Glycos_transf_1"/>
    <property type="match status" value="1"/>
</dbReference>
<keyword evidence="3" id="KW-0328">Glycosyltransferase</keyword>
<gene>
    <name evidence="3" type="primary">pimA</name>
    <name evidence="3" type="ORF">MAMT_01092</name>
</gene>
<keyword evidence="3" id="KW-0808">Transferase</keyword>
<dbReference type="PANTHER" id="PTHR12526">
    <property type="entry name" value="GLYCOSYLTRANSFERASE"/>
    <property type="match status" value="1"/>
</dbReference>
<organism evidence="3 4">
    <name type="scientific">Methylacidimicrobium tartarophylax</name>
    <dbReference type="NCBI Taxonomy" id="1041768"/>
    <lineage>
        <taxon>Bacteria</taxon>
        <taxon>Pseudomonadati</taxon>
        <taxon>Verrucomicrobiota</taxon>
        <taxon>Methylacidimicrobium</taxon>
    </lineage>
</organism>
<name>A0A5E6MJM1_9BACT</name>
<dbReference type="CDD" id="cd03802">
    <property type="entry name" value="GT4_AviGT4-like"/>
    <property type="match status" value="1"/>
</dbReference>
<dbReference type="InterPro" id="IPR028098">
    <property type="entry name" value="Glyco_trans_4-like_N"/>
</dbReference>
<feature type="domain" description="Glycosyltransferase subfamily 4-like N-terminal" evidence="2">
    <location>
        <begin position="18"/>
        <end position="119"/>
    </location>
</feature>
<dbReference type="PANTHER" id="PTHR12526:SF595">
    <property type="entry name" value="BLL5217 PROTEIN"/>
    <property type="match status" value="1"/>
</dbReference>
<sequence length="345" mass="38047">MRIAQIAPPVERVPPEGYGGTERVVSFLTEALIDLGHEVTLFASGDSVTRAPLRSICPQSLRKIPGCRDYLPYFLLEVDAALQSEAEFDLLHFHTEFFHFPFFRRRANRSVTTLHLRLDTPDLMRLFQGFPEMPVVAISEAQRKCIPHANWAGTVPHGLPENLYSLGSGSGGYLVFLGRISVEKRPDLAIEIARRAGLDLLIAAKIDPRHDAEYIDAIRPLLSLPHVHYLGEATEGQKQSLLGNAVAMLFPIQWPEPFGLSAIEALACGTPVIAFPYGAIPEILESGTTGFIVPNVEEAAKAVPLAAQLSRKQIRLAFKNRFTAQRMARDYLAIYDNLVGQGVVG</sequence>
<dbReference type="Pfam" id="PF13439">
    <property type="entry name" value="Glyco_transf_4"/>
    <property type="match status" value="1"/>
</dbReference>
<evidence type="ECO:0000259" key="2">
    <source>
        <dbReference type="Pfam" id="PF13439"/>
    </source>
</evidence>
<accession>A0A5E6MJM1</accession>
<dbReference type="AlphaFoldDB" id="A0A5E6MJM1"/>
<dbReference type="Proteomes" id="UP000334923">
    <property type="component" value="Unassembled WGS sequence"/>
</dbReference>
<protein>
    <submittedName>
        <fullName evidence="3">GDP-mannose-dependent alpha-(1-2)-phosphatidylinositol mannosyltransferase</fullName>
        <ecNumber evidence="3">2.4.1.345</ecNumber>
    </submittedName>
</protein>
<reference evidence="3 4" key="1">
    <citation type="submission" date="2019-09" db="EMBL/GenBank/DDBJ databases">
        <authorList>
            <person name="Cremers G."/>
        </authorList>
    </citation>
    <scope>NUCLEOTIDE SEQUENCE [LARGE SCALE GENOMIC DNA]</scope>
    <source>
        <strain evidence="3">4A</strain>
    </source>
</reference>
<evidence type="ECO:0000313" key="3">
    <source>
        <dbReference type="EMBL" id="VVM06267.1"/>
    </source>
</evidence>